<name>A0ABQ8TKG2_PERAM</name>
<feature type="region of interest" description="Disordered" evidence="1">
    <location>
        <begin position="1"/>
        <end position="27"/>
    </location>
</feature>
<evidence type="ECO:0000256" key="1">
    <source>
        <dbReference type="SAM" id="MobiDB-lite"/>
    </source>
</evidence>
<dbReference type="EMBL" id="JAJSOF020000009">
    <property type="protein sequence ID" value="KAJ4446401.1"/>
    <property type="molecule type" value="Genomic_DNA"/>
</dbReference>
<evidence type="ECO:0000313" key="2">
    <source>
        <dbReference type="EMBL" id="KAJ4446401.1"/>
    </source>
</evidence>
<sequence length="185" mass="20489">MDEIEVAVCSDDGDDYDDEYDNGDEGDETAKMTMTAKIMITKMIIMTKIETDGALREDGNETPGSLKAIKSLVYSSPVDNEGTLHQRILQGCQTVRTMPGIWEHVRISMRQRAAACIQAGGGGEHLLVGDVCNEGEKIWPPNPIISWRSCLMSDALLVSLVESRLVFGKLTKQHLLKKNLFPLKH</sequence>
<proteinExistence type="predicted"/>
<organism evidence="2 3">
    <name type="scientific">Periplaneta americana</name>
    <name type="common">American cockroach</name>
    <name type="synonym">Blatta americana</name>
    <dbReference type="NCBI Taxonomy" id="6978"/>
    <lineage>
        <taxon>Eukaryota</taxon>
        <taxon>Metazoa</taxon>
        <taxon>Ecdysozoa</taxon>
        <taxon>Arthropoda</taxon>
        <taxon>Hexapoda</taxon>
        <taxon>Insecta</taxon>
        <taxon>Pterygota</taxon>
        <taxon>Neoptera</taxon>
        <taxon>Polyneoptera</taxon>
        <taxon>Dictyoptera</taxon>
        <taxon>Blattodea</taxon>
        <taxon>Blattoidea</taxon>
        <taxon>Blattidae</taxon>
        <taxon>Blattinae</taxon>
        <taxon>Periplaneta</taxon>
    </lineage>
</organism>
<reference evidence="2 3" key="1">
    <citation type="journal article" date="2022" name="Allergy">
        <title>Genome assembly and annotation of Periplaneta americana reveal a comprehensive cockroach allergen profile.</title>
        <authorList>
            <person name="Wang L."/>
            <person name="Xiong Q."/>
            <person name="Saelim N."/>
            <person name="Wang L."/>
            <person name="Nong W."/>
            <person name="Wan A.T."/>
            <person name="Shi M."/>
            <person name="Liu X."/>
            <person name="Cao Q."/>
            <person name="Hui J.H.L."/>
            <person name="Sookrung N."/>
            <person name="Leung T.F."/>
            <person name="Tungtrongchitr A."/>
            <person name="Tsui S.K.W."/>
        </authorList>
    </citation>
    <scope>NUCLEOTIDE SEQUENCE [LARGE SCALE GENOMIC DNA]</scope>
    <source>
        <strain evidence="2">PWHHKU_190912</strain>
    </source>
</reference>
<gene>
    <name evidence="2" type="ORF">ANN_13097</name>
</gene>
<protein>
    <submittedName>
        <fullName evidence="2">Uncharacterized protein</fullName>
    </submittedName>
</protein>
<accession>A0ABQ8TKG2</accession>
<keyword evidence="3" id="KW-1185">Reference proteome</keyword>
<dbReference type="Proteomes" id="UP001148838">
    <property type="component" value="Unassembled WGS sequence"/>
</dbReference>
<comment type="caution">
    <text evidence="2">The sequence shown here is derived from an EMBL/GenBank/DDBJ whole genome shotgun (WGS) entry which is preliminary data.</text>
</comment>
<evidence type="ECO:0000313" key="3">
    <source>
        <dbReference type="Proteomes" id="UP001148838"/>
    </source>
</evidence>